<sequence length="196" mass="22772">MQNFTKYLKTKANIAEPEFELLIKKVEFRNVEKGEVLLRPGEVCRHSFFVENGLLRSYTVDDAGKEHIIQFGSENWIVSDRSSAFFNEPSDLFIDAVEDTRVVLISSDFINEASEISSSFRNYNQIALQNHIRHQQKRINLLLSASAELRYMNFIKLYPDLTLRVPQWMIASYLGITPESLSRVRKELAHKNFKPN</sequence>
<dbReference type="AlphaFoldDB" id="A0A1M4XFK4"/>
<reference evidence="3" key="1">
    <citation type="submission" date="2016-11" db="EMBL/GenBank/DDBJ databases">
        <authorList>
            <person name="Varghese N."/>
            <person name="Submissions S."/>
        </authorList>
    </citation>
    <scope>NUCLEOTIDE SEQUENCE [LARGE SCALE GENOMIC DNA]</scope>
    <source>
        <strain evidence="3">DSM 17539</strain>
    </source>
</reference>
<keyword evidence="2" id="KW-0418">Kinase</keyword>
<feature type="domain" description="Cyclic nucleotide-binding" evidence="1">
    <location>
        <begin position="10"/>
        <end position="106"/>
    </location>
</feature>
<evidence type="ECO:0000259" key="1">
    <source>
        <dbReference type="PROSITE" id="PS50042"/>
    </source>
</evidence>
<dbReference type="RefSeq" id="WP_072860937.1">
    <property type="nucleotide sequence ID" value="NZ_FQUX01000002.1"/>
</dbReference>
<dbReference type="GO" id="GO:0016301">
    <property type="term" value="F:kinase activity"/>
    <property type="evidence" value="ECO:0007669"/>
    <property type="project" value="UniProtKB-KW"/>
</dbReference>
<keyword evidence="3" id="KW-1185">Reference proteome</keyword>
<dbReference type="Pfam" id="PF00027">
    <property type="entry name" value="cNMP_binding"/>
    <property type="match status" value="1"/>
</dbReference>
<dbReference type="SUPFAM" id="SSF51206">
    <property type="entry name" value="cAMP-binding domain-like"/>
    <property type="match status" value="1"/>
</dbReference>
<dbReference type="CDD" id="cd00038">
    <property type="entry name" value="CAP_ED"/>
    <property type="match status" value="1"/>
</dbReference>
<dbReference type="InterPro" id="IPR018490">
    <property type="entry name" value="cNMP-bd_dom_sf"/>
</dbReference>
<name>A0A1M4XFK4_9FLAO</name>
<dbReference type="OrthoDB" id="1092431at2"/>
<dbReference type="PROSITE" id="PS50042">
    <property type="entry name" value="CNMP_BINDING_3"/>
    <property type="match status" value="1"/>
</dbReference>
<keyword evidence="2" id="KW-0808">Transferase</keyword>
<dbReference type="InterPro" id="IPR014710">
    <property type="entry name" value="RmlC-like_jellyroll"/>
</dbReference>
<dbReference type="Gene3D" id="1.10.10.10">
    <property type="entry name" value="Winged helix-like DNA-binding domain superfamily/Winged helix DNA-binding domain"/>
    <property type="match status" value="1"/>
</dbReference>
<evidence type="ECO:0000313" key="2">
    <source>
        <dbReference type="EMBL" id="SHE92123.1"/>
    </source>
</evidence>
<dbReference type="Proteomes" id="UP000184406">
    <property type="component" value="Unassembled WGS sequence"/>
</dbReference>
<dbReference type="EMBL" id="FQUX01000002">
    <property type="protein sequence ID" value="SHE92123.1"/>
    <property type="molecule type" value="Genomic_DNA"/>
</dbReference>
<proteinExistence type="predicted"/>
<dbReference type="InterPro" id="IPR036388">
    <property type="entry name" value="WH-like_DNA-bd_sf"/>
</dbReference>
<organism evidence="2 3">
    <name type="scientific">Arenibacter palladensis</name>
    <dbReference type="NCBI Taxonomy" id="237373"/>
    <lineage>
        <taxon>Bacteria</taxon>
        <taxon>Pseudomonadati</taxon>
        <taxon>Bacteroidota</taxon>
        <taxon>Flavobacteriia</taxon>
        <taxon>Flavobacteriales</taxon>
        <taxon>Flavobacteriaceae</taxon>
        <taxon>Arenibacter</taxon>
    </lineage>
</organism>
<gene>
    <name evidence="2" type="ORF">SAMN03080594_10254</name>
</gene>
<evidence type="ECO:0000313" key="3">
    <source>
        <dbReference type="Proteomes" id="UP000184406"/>
    </source>
</evidence>
<protein>
    <submittedName>
        <fullName evidence="2">cAMP-binding domain of CRP or a regulatory subunit of cAMP-dependent protein kinases</fullName>
    </submittedName>
</protein>
<accession>A0A1M4XFK4</accession>
<dbReference type="InterPro" id="IPR000595">
    <property type="entry name" value="cNMP-bd_dom"/>
</dbReference>
<dbReference type="Gene3D" id="2.60.120.10">
    <property type="entry name" value="Jelly Rolls"/>
    <property type="match status" value="1"/>
</dbReference>